<dbReference type="GO" id="GO:0046872">
    <property type="term" value="F:metal ion binding"/>
    <property type="evidence" value="ECO:0007669"/>
    <property type="project" value="UniProtKB-KW"/>
</dbReference>
<feature type="region of interest" description="Disordered" evidence="4">
    <location>
        <begin position="270"/>
        <end position="295"/>
    </location>
</feature>
<evidence type="ECO:0000256" key="2">
    <source>
        <dbReference type="ARBA" id="ARBA00022723"/>
    </source>
</evidence>
<dbReference type="GO" id="GO:0032454">
    <property type="term" value="F:histone H3K9 demethylase activity"/>
    <property type="evidence" value="ECO:0007669"/>
    <property type="project" value="InterPro"/>
</dbReference>
<dbReference type="SUPFAM" id="SSF51197">
    <property type="entry name" value="Clavaminate synthase-like"/>
    <property type="match status" value="1"/>
</dbReference>
<name>A0A815GHP4_9BILA</name>
<keyword evidence="2" id="KW-0479">Metal-binding</keyword>
<feature type="domain" description="JmjC" evidence="5">
    <location>
        <begin position="804"/>
        <end position="1038"/>
    </location>
</feature>
<feature type="compositionally biased region" description="Polar residues" evidence="4">
    <location>
        <begin position="320"/>
        <end position="332"/>
    </location>
</feature>
<evidence type="ECO:0000259" key="5">
    <source>
        <dbReference type="PROSITE" id="PS51184"/>
    </source>
</evidence>
<dbReference type="GO" id="GO:0003712">
    <property type="term" value="F:transcription coregulator activity"/>
    <property type="evidence" value="ECO:0007669"/>
    <property type="project" value="TreeGrafter"/>
</dbReference>
<keyword evidence="3" id="KW-0539">Nucleus</keyword>
<dbReference type="Pfam" id="PF02373">
    <property type="entry name" value="JmjC"/>
    <property type="match status" value="1"/>
</dbReference>
<organism evidence="6 7">
    <name type="scientific">Adineta steineri</name>
    <dbReference type="NCBI Taxonomy" id="433720"/>
    <lineage>
        <taxon>Eukaryota</taxon>
        <taxon>Metazoa</taxon>
        <taxon>Spiralia</taxon>
        <taxon>Gnathifera</taxon>
        <taxon>Rotifera</taxon>
        <taxon>Eurotatoria</taxon>
        <taxon>Bdelloidea</taxon>
        <taxon>Adinetida</taxon>
        <taxon>Adinetidae</taxon>
        <taxon>Adineta</taxon>
    </lineage>
</organism>
<feature type="region of interest" description="Disordered" evidence="4">
    <location>
        <begin position="320"/>
        <end position="364"/>
    </location>
</feature>
<feature type="compositionally biased region" description="Polar residues" evidence="4">
    <location>
        <begin position="270"/>
        <end position="291"/>
    </location>
</feature>
<evidence type="ECO:0000256" key="4">
    <source>
        <dbReference type="SAM" id="MobiDB-lite"/>
    </source>
</evidence>
<evidence type="ECO:0000256" key="1">
    <source>
        <dbReference type="ARBA" id="ARBA00004123"/>
    </source>
</evidence>
<dbReference type="InterPro" id="IPR003347">
    <property type="entry name" value="JmjC_dom"/>
</dbReference>
<protein>
    <recommendedName>
        <fullName evidence="5">JmjC domain-containing protein</fullName>
    </recommendedName>
</protein>
<dbReference type="GO" id="GO:0006357">
    <property type="term" value="P:regulation of transcription by RNA polymerase II"/>
    <property type="evidence" value="ECO:0007669"/>
    <property type="project" value="TreeGrafter"/>
</dbReference>
<evidence type="ECO:0000313" key="6">
    <source>
        <dbReference type="EMBL" id="CAF1338985.1"/>
    </source>
</evidence>
<dbReference type="EMBL" id="CAJNON010000629">
    <property type="protein sequence ID" value="CAF1338985.1"/>
    <property type="molecule type" value="Genomic_DNA"/>
</dbReference>
<dbReference type="GO" id="GO:0000785">
    <property type="term" value="C:chromatin"/>
    <property type="evidence" value="ECO:0007669"/>
    <property type="project" value="TreeGrafter"/>
</dbReference>
<evidence type="ECO:0000256" key="3">
    <source>
        <dbReference type="ARBA" id="ARBA00023242"/>
    </source>
</evidence>
<dbReference type="PROSITE" id="PS51184">
    <property type="entry name" value="JMJC"/>
    <property type="match status" value="1"/>
</dbReference>
<dbReference type="InterPro" id="IPR045109">
    <property type="entry name" value="LSDs-like"/>
</dbReference>
<dbReference type="GO" id="GO:0000118">
    <property type="term" value="C:histone deacetylase complex"/>
    <property type="evidence" value="ECO:0007669"/>
    <property type="project" value="TreeGrafter"/>
</dbReference>
<proteinExistence type="predicted"/>
<dbReference type="GO" id="GO:0031490">
    <property type="term" value="F:chromatin DNA binding"/>
    <property type="evidence" value="ECO:0007669"/>
    <property type="project" value="TreeGrafter"/>
</dbReference>
<accession>A0A815GHP4</accession>
<comment type="subcellular location">
    <subcellularLocation>
        <location evidence="1">Nucleus</location>
    </subcellularLocation>
</comment>
<dbReference type="Proteomes" id="UP000663891">
    <property type="component" value="Unassembled WGS sequence"/>
</dbReference>
<gene>
    <name evidence="6" type="ORF">VCS650_LOCUS33117</name>
</gene>
<evidence type="ECO:0000313" key="7">
    <source>
        <dbReference type="Proteomes" id="UP000663891"/>
    </source>
</evidence>
<dbReference type="PANTHER" id="PTHR12549">
    <property type="entry name" value="JMJC DOMAIN-CONTAINING HISTONE DEMETHYLATION PROTEIN"/>
    <property type="match status" value="1"/>
</dbReference>
<dbReference type="PANTHER" id="PTHR12549:SF38">
    <property type="entry name" value="JMJC DOMAIN-CONTAINING HISTONE DEMETHYLASE 2, ISOFORM A"/>
    <property type="match status" value="1"/>
</dbReference>
<sequence length="1085" mass="124555">MNQYINPNKLVTYLHSNSTDTFLDLKSESIESPSSNASTLLQQNSGLIDLCAFNSLYQRLVETSPSSSDTSTYDTFITSSDLSNRIPLISQIDQPIHSNGMFVPSLHSTDNRYKTNNNKSDLITSINNSSISATVPLSPTYDKHSRIFLSTSNSSTRDIVQQNSPYDSYLSNDLSKVISNKRYDLSMPHLNDNDNTLDYELSSFISKTEQTPSHWMMGSMNLGLIQDNGNSPKHSRINNEQIRKSPVLHRALISSPKQIKTHLFNTTQSIQSNTTEPDTANIHDSPNNKSPQYRPRHSYIHSLEAKLKLSSNTIFQSENNLNKKSKFSQRSCRSPVYTRRPQQQKQNTTDTNFDTTTSSSSSSQPMALLSLDINGSISPINNESSNQHQTINSSLTLMNSNNKKRLFESSTSEQILIKRRYQRSIPINIIQKQYCISYPINVQRCVDCQMINSSNSPLHLLGCRFQHCRTLKYLGDDKYEIEGFTTDKSAKSEDIAHIITPNSGGQPALNLNNSNYILTQIAKLFCLIFSYEETQQSIQNDKEIIWKRCIPGWREVCDECLTTLFNYHYMCKICGYMICVECSDEFFQANTEKRKKLKRTCNHLDSYCLSEFIPWNILVKQRKYCIDYLSKLKIDHSTRFLHTSKNENYSIFIKSLKMKRIHDIRNIQKIWSAIDCNYDSNIEFYCNGRLPVFNEWTSENAKRFFQRVWAASCPVLVKQVHHNLSKTLWHPDAFKLHMLDHHDTPALWDCETLTPIQTNETILTRFWDGFERLNIRLRDNEHRGRVRILKLKDWPTKKDFASVFPTRLHDLMTNIPFSDYTRRSYTYNGITYHGGAFNIVERLPACSVKPDLGPKLYIAYSQLTSQATRKAGTTNLHIDVSDAVNVLVYVGIGGQGDDGLDKDEEIRQVETEILNSNIDELQLQRLRNGERPGALWHLFRSDDVKTIREYIGRTQRKTSGSDEIHDQTAYLEKEDLENLKCWNQVEAYPILQFLGDAVFIPSGAPHQVRNLHSCIKIAEDFVSPENLDRCLITTNEFRSLSKTHTNHADILQAKNILYYATRDALNSLGKLPETLLDSSTYDNLN</sequence>
<reference evidence="6" key="1">
    <citation type="submission" date="2021-02" db="EMBL/GenBank/DDBJ databases">
        <authorList>
            <person name="Nowell W R."/>
        </authorList>
    </citation>
    <scope>NUCLEOTIDE SEQUENCE</scope>
</reference>
<comment type="caution">
    <text evidence="6">The sequence shown here is derived from an EMBL/GenBank/DDBJ whole genome shotgun (WGS) entry which is preliminary data.</text>
</comment>
<dbReference type="OrthoDB" id="1667110at2759"/>
<dbReference type="SMART" id="SM00558">
    <property type="entry name" value="JmjC"/>
    <property type="match status" value="1"/>
</dbReference>
<dbReference type="AlphaFoldDB" id="A0A815GHP4"/>
<dbReference type="Gene3D" id="2.60.120.650">
    <property type="entry name" value="Cupin"/>
    <property type="match status" value="1"/>
</dbReference>
<feature type="compositionally biased region" description="Low complexity" evidence="4">
    <location>
        <begin position="343"/>
        <end position="364"/>
    </location>
</feature>